<dbReference type="HAMAP" id="MF_00020">
    <property type="entry name" value="Acetate_kinase"/>
    <property type="match status" value="1"/>
</dbReference>
<comment type="subunit">
    <text evidence="9">Homodimer.</text>
</comment>
<evidence type="ECO:0000313" key="11">
    <source>
        <dbReference type="EMBL" id="SDF00743.1"/>
    </source>
</evidence>
<feature type="active site" description="Proton donor/acceptor" evidence="9">
    <location>
        <position position="124"/>
    </location>
</feature>
<dbReference type="Gene3D" id="3.30.420.40">
    <property type="match status" value="2"/>
</dbReference>
<name>A0A1G7HK39_9ACTN</name>
<dbReference type="RefSeq" id="WP_091763662.1">
    <property type="nucleotide sequence ID" value="NZ_FNBT01000001.1"/>
</dbReference>
<evidence type="ECO:0000256" key="4">
    <source>
        <dbReference type="ARBA" id="ARBA00022723"/>
    </source>
</evidence>
<evidence type="ECO:0000256" key="3">
    <source>
        <dbReference type="ARBA" id="ARBA00022679"/>
    </source>
</evidence>
<dbReference type="GO" id="GO:0000287">
    <property type="term" value="F:magnesium ion binding"/>
    <property type="evidence" value="ECO:0007669"/>
    <property type="project" value="UniProtKB-UniRule"/>
</dbReference>
<comment type="cofactor">
    <cofactor evidence="9">
        <name>Mg(2+)</name>
        <dbReference type="ChEBI" id="CHEBI:18420"/>
    </cofactor>
    <cofactor evidence="9">
        <name>Mn(2+)</name>
        <dbReference type="ChEBI" id="CHEBI:29035"/>
    </cofactor>
    <text evidence="9">Mg(2+). Can also accept Mn(2+).</text>
</comment>
<dbReference type="UniPathway" id="UPA00340">
    <property type="reaction ID" value="UER00458"/>
</dbReference>
<keyword evidence="7 9" id="KW-0067">ATP-binding</keyword>
<keyword evidence="6 9" id="KW-0418">Kinase</keyword>
<dbReference type="InterPro" id="IPR000890">
    <property type="entry name" value="Aliphatic_acid_kin_short-chain"/>
</dbReference>
<feature type="binding site" evidence="9">
    <location>
        <begin position="176"/>
        <end position="180"/>
    </location>
    <ligand>
        <name>ATP</name>
        <dbReference type="ChEBI" id="CHEBI:30616"/>
    </ligand>
</feature>
<dbReference type="SUPFAM" id="SSF53067">
    <property type="entry name" value="Actin-like ATPase domain"/>
    <property type="match status" value="2"/>
</dbReference>
<organism evidence="11 12">
    <name type="scientific">Blastococcus aurantiacus</name>
    <dbReference type="NCBI Taxonomy" id="1550231"/>
    <lineage>
        <taxon>Bacteria</taxon>
        <taxon>Bacillati</taxon>
        <taxon>Actinomycetota</taxon>
        <taxon>Actinomycetes</taxon>
        <taxon>Geodermatophilales</taxon>
        <taxon>Geodermatophilaceae</taxon>
        <taxon>Blastococcus</taxon>
    </lineage>
</organism>
<keyword evidence="5 9" id="KW-0547">Nucleotide-binding</keyword>
<feature type="binding site" evidence="9">
    <location>
        <begin position="298"/>
        <end position="302"/>
    </location>
    <ligand>
        <name>ATP</name>
        <dbReference type="ChEBI" id="CHEBI:30616"/>
    </ligand>
</feature>
<dbReference type="PROSITE" id="PS01076">
    <property type="entry name" value="ACETATE_KINASE_2"/>
    <property type="match status" value="1"/>
</dbReference>
<dbReference type="EMBL" id="FNBT01000001">
    <property type="protein sequence ID" value="SDF00743.1"/>
    <property type="molecule type" value="Genomic_DNA"/>
</dbReference>
<evidence type="ECO:0000256" key="5">
    <source>
        <dbReference type="ARBA" id="ARBA00022741"/>
    </source>
</evidence>
<evidence type="ECO:0000313" key="12">
    <source>
        <dbReference type="Proteomes" id="UP000199406"/>
    </source>
</evidence>
<dbReference type="GO" id="GO:0006085">
    <property type="term" value="P:acetyl-CoA biosynthetic process"/>
    <property type="evidence" value="ECO:0007669"/>
    <property type="project" value="UniProtKB-UniRule"/>
</dbReference>
<keyword evidence="8 9" id="KW-0460">Magnesium</keyword>
<keyword evidence="3 9" id="KW-0808">Transferase</keyword>
<comment type="function">
    <text evidence="9">Catalyzes the formation of acetyl phosphate from acetate and ATP. Can also catalyze the reverse reaction.</text>
</comment>
<keyword evidence="12" id="KW-1185">Reference proteome</keyword>
<proteinExistence type="inferred from homology"/>
<dbReference type="PIRSF" id="PIRSF000722">
    <property type="entry name" value="Acetate_prop_kin"/>
    <property type="match status" value="1"/>
</dbReference>
<feature type="site" description="Transition state stabilizer" evidence="9">
    <location>
        <position position="209"/>
    </location>
</feature>
<comment type="caution">
    <text evidence="9">Lacks conserved residue(s) required for the propagation of feature annotation.</text>
</comment>
<sequence length="361" mass="37293">MGGVIGGAVLAINPGSRSLKAAVHDTGGTRLLDLHVARPVDEFAAAVHELADRVRSQDIELVAVVHRVVHGGPEHTRPELVDDDLVASLRALVPFAPLHLPGDIDAIVAARGQWPELRHVACFDTAFHATLPDAARRLPLPDDVAALGVQRYGFHGLNLQHVVESVPSLGRAVVAHLGGGCSVTAIADGRSVATSMSFSPTGGIPSATRTGDLDPDALLFLADRGWSTAELRDLVNRRSGLAGISGGLADVQEITTRADAGDRACRLALEVFTLAIATEVAGSTAALGGLDTLVFTGGVGEHSSTVRSAVTGRLAHLGVAIDPAARAPGDVSAGAAPVRTLVVPADEEIVMDGQTRRLLAR</sequence>
<dbReference type="STRING" id="1550231.SAMN05660662_0665"/>
<reference evidence="12" key="1">
    <citation type="submission" date="2016-10" db="EMBL/GenBank/DDBJ databases">
        <authorList>
            <person name="Varghese N."/>
            <person name="Submissions S."/>
        </authorList>
    </citation>
    <scope>NUCLEOTIDE SEQUENCE [LARGE SCALE GENOMIC DNA]</scope>
    <source>
        <strain evidence="12">DSM 44268</strain>
    </source>
</reference>
<dbReference type="InterPro" id="IPR004372">
    <property type="entry name" value="Ac/propionate_kinase"/>
</dbReference>
<dbReference type="PANTHER" id="PTHR21060:SF21">
    <property type="entry name" value="ACETATE KINASE"/>
    <property type="match status" value="1"/>
</dbReference>
<dbReference type="GO" id="GO:0008776">
    <property type="term" value="F:acetate kinase activity"/>
    <property type="evidence" value="ECO:0007669"/>
    <property type="project" value="UniProtKB-UniRule"/>
</dbReference>
<dbReference type="GO" id="GO:0005829">
    <property type="term" value="C:cytosol"/>
    <property type="evidence" value="ECO:0007669"/>
    <property type="project" value="TreeGrafter"/>
</dbReference>
<comment type="similarity">
    <text evidence="1 9 10">Belongs to the acetokinase family.</text>
</comment>
<evidence type="ECO:0000256" key="1">
    <source>
        <dbReference type="ARBA" id="ARBA00008748"/>
    </source>
</evidence>
<evidence type="ECO:0000256" key="2">
    <source>
        <dbReference type="ARBA" id="ARBA00022490"/>
    </source>
</evidence>
<keyword evidence="2 9" id="KW-0963">Cytoplasm</keyword>
<dbReference type="GO" id="GO:0005524">
    <property type="term" value="F:ATP binding"/>
    <property type="evidence" value="ECO:0007669"/>
    <property type="project" value="UniProtKB-KW"/>
</dbReference>
<gene>
    <name evidence="9" type="primary">ackA</name>
    <name evidence="11" type="ORF">SAMN05660662_0665</name>
</gene>
<evidence type="ECO:0000256" key="7">
    <source>
        <dbReference type="ARBA" id="ARBA00022840"/>
    </source>
</evidence>
<dbReference type="GO" id="GO:0006083">
    <property type="term" value="P:acetate metabolic process"/>
    <property type="evidence" value="ECO:0007669"/>
    <property type="project" value="TreeGrafter"/>
</dbReference>
<dbReference type="Pfam" id="PF00871">
    <property type="entry name" value="Acetate_kinase"/>
    <property type="match status" value="1"/>
</dbReference>
<dbReference type="AlphaFoldDB" id="A0A1G7HK39"/>
<dbReference type="InterPro" id="IPR023865">
    <property type="entry name" value="Aliphatic_acid_kinase_CS"/>
</dbReference>
<feature type="site" description="Transition state stabilizer" evidence="9">
    <location>
        <position position="155"/>
    </location>
</feature>
<dbReference type="OrthoDB" id="9802453at2"/>
<dbReference type="Proteomes" id="UP000199406">
    <property type="component" value="Unassembled WGS sequence"/>
</dbReference>
<dbReference type="PANTHER" id="PTHR21060">
    <property type="entry name" value="ACETATE KINASE"/>
    <property type="match status" value="1"/>
</dbReference>
<comment type="catalytic activity">
    <reaction evidence="9">
        <text>acetate + ATP = acetyl phosphate + ADP</text>
        <dbReference type="Rhea" id="RHEA:11352"/>
        <dbReference type="ChEBI" id="CHEBI:22191"/>
        <dbReference type="ChEBI" id="CHEBI:30089"/>
        <dbReference type="ChEBI" id="CHEBI:30616"/>
        <dbReference type="ChEBI" id="CHEBI:456216"/>
        <dbReference type="EC" id="2.7.2.1"/>
    </reaction>
</comment>
<evidence type="ECO:0000256" key="10">
    <source>
        <dbReference type="RuleBase" id="RU003835"/>
    </source>
</evidence>
<evidence type="ECO:0000256" key="9">
    <source>
        <dbReference type="HAMAP-Rule" id="MF_00020"/>
    </source>
</evidence>
<comment type="pathway">
    <text evidence="9">Metabolic intermediate biosynthesis; acetyl-CoA biosynthesis; acetyl-CoA from acetate: step 1/2.</text>
</comment>
<comment type="subcellular location">
    <subcellularLocation>
        <location evidence="9">Cytoplasm</location>
    </subcellularLocation>
</comment>
<evidence type="ECO:0000256" key="6">
    <source>
        <dbReference type="ARBA" id="ARBA00022777"/>
    </source>
</evidence>
<dbReference type="EC" id="2.7.2.1" evidence="9"/>
<feature type="binding site" evidence="9">
    <location>
        <position position="347"/>
    </location>
    <ligand>
        <name>Mg(2+)</name>
        <dbReference type="ChEBI" id="CHEBI:18420"/>
    </ligand>
</feature>
<protein>
    <recommendedName>
        <fullName evidence="9">Acetate kinase</fullName>
        <ecNumber evidence="9">2.7.2.1</ecNumber>
    </recommendedName>
    <alternativeName>
        <fullName evidence="9">Acetokinase</fullName>
    </alternativeName>
</protein>
<dbReference type="PRINTS" id="PR00471">
    <property type="entry name" value="ACETATEKNASE"/>
</dbReference>
<accession>A0A1G7HK39</accession>
<keyword evidence="4 9" id="KW-0479">Metal-binding</keyword>
<dbReference type="InterPro" id="IPR043129">
    <property type="entry name" value="ATPase_NBD"/>
</dbReference>
<feature type="binding site" evidence="9">
    <location>
        <position position="67"/>
    </location>
    <ligand>
        <name>substrate</name>
    </ligand>
</feature>
<evidence type="ECO:0000256" key="8">
    <source>
        <dbReference type="ARBA" id="ARBA00022842"/>
    </source>
</evidence>